<evidence type="ECO:0000313" key="3">
    <source>
        <dbReference type="Proteomes" id="UP000831607"/>
    </source>
</evidence>
<dbReference type="Proteomes" id="UP000831607">
    <property type="component" value="Chromosome"/>
</dbReference>
<feature type="compositionally biased region" description="Basic and acidic residues" evidence="1">
    <location>
        <begin position="11"/>
        <end position="28"/>
    </location>
</feature>
<dbReference type="RefSeq" id="WP_243478662.1">
    <property type="nucleotide sequence ID" value="NZ_CP063982.1"/>
</dbReference>
<evidence type="ECO:0000313" key="2">
    <source>
        <dbReference type="EMBL" id="UOD50259.1"/>
    </source>
</evidence>
<gene>
    <name evidence="2" type="ORF">DHf2319_12630</name>
</gene>
<keyword evidence="3" id="KW-1185">Reference proteome</keyword>
<reference evidence="2 3" key="1">
    <citation type="submission" date="2020-11" db="EMBL/GenBank/DDBJ databases">
        <title>Algicoccus daihaiensis sp.nov., isolated from Daihai Lake in Inner Mongolia.</title>
        <authorList>
            <person name="Kai J."/>
        </authorList>
    </citation>
    <scope>NUCLEOTIDE SEQUENCE [LARGE SCALE GENOMIC DNA]</scope>
    <source>
        <strain evidence="3">f23</strain>
    </source>
</reference>
<proteinExistence type="predicted"/>
<evidence type="ECO:0008006" key="4">
    <source>
        <dbReference type="Google" id="ProtNLM"/>
    </source>
</evidence>
<sequence>MTKPPEGGLSPKEHLAKPDGQRVSRSDSVHQTLATLRIEAFENAKLS</sequence>
<name>A0ABY4AJ98_9BURK</name>
<protein>
    <recommendedName>
        <fullName evidence="4">Transposase</fullName>
    </recommendedName>
</protein>
<accession>A0ABY4AJ98</accession>
<dbReference type="EMBL" id="CP063982">
    <property type="protein sequence ID" value="UOD50259.1"/>
    <property type="molecule type" value="Genomic_DNA"/>
</dbReference>
<organism evidence="2 3">
    <name type="scientific">Orrella daihaiensis</name>
    <dbReference type="NCBI Taxonomy" id="2782176"/>
    <lineage>
        <taxon>Bacteria</taxon>
        <taxon>Pseudomonadati</taxon>
        <taxon>Pseudomonadota</taxon>
        <taxon>Betaproteobacteria</taxon>
        <taxon>Burkholderiales</taxon>
        <taxon>Alcaligenaceae</taxon>
        <taxon>Orrella</taxon>
    </lineage>
</organism>
<evidence type="ECO:0000256" key="1">
    <source>
        <dbReference type="SAM" id="MobiDB-lite"/>
    </source>
</evidence>
<feature type="region of interest" description="Disordered" evidence="1">
    <location>
        <begin position="1"/>
        <end position="28"/>
    </location>
</feature>